<dbReference type="AlphaFoldDB" id="A0AAF5Q5M4"/>
<proteinExistence type="predicted"/>
<sequence length="118" mass="13703">MSVEETRKKSSPSYLIRKNLQYLENTAKKAVEQGIVLCGKKPLVELNYEETTEWLKQQKSDVGKQIIVLNGIISKANKLEEWKGFLCSLENGEWENDVILYEEYYMKKNLLAHFIDAS</sequence>
<reference evidence="1" key="2">
    <citation type="journal article" date="2016" name="Mol. Ecol.">
        <title>Population genomics of the filarial nematode parasite Wuchereria bancrofti from mosquitoes.</title>
        <authorList>
            <person name="Small S.T."/>
            <person name="Reimer L.J."/>
            <person name="Tisch D.J."/>
            <person name="King C.L."/>
            <person name="Christensen B.M."/>
            <person name="Siba P.M."/>
            <person name="Kazura J.W."/>
            <person name="Serre D."/>
            <person name="Zimmerman P.A."/>
        </authorList>
    </citation>
    <scope>NUCLEOTIDE SEQUENCE</scope>
    <source>
        <strain evidence="1">pt0022</strain>
    </source>
</reference>
<dbReference type="Proteomes" id="UP000093561">
    <property type="component" value="Unassembled WGS sequence"/>
</dbReference>
<evidence type="ECO:0000313" key="1">
    <source>
        <dbReference type="Proteomes" id="UP000093561"/>
    </source>
</evidence>
<organism evidence="1 2">
    <name type="scientific">Wuchereria bancrofti</name>
    <dbReference type="NCBI Taxonomy" id="6293"/>
    <lineage>
        <taxon>Eukaryota</taxon>
        <taxon>Metazoa</taxon>
        <taxon>Ecdysozoa</taxon>
        <taxon>Nematoda</taxon>
        <taxon>Chromadorea</taxon>
        <taxon>Rhabditida</taxon>
        <taxon>Spirurina</taxon>
        <taxon>Spiruromorpha</taxon>
        <taxon>Filarioidea</taxon>
        <taxon>Onchocercidae</taxon>
        <taxon>Wuchereria</taxon>
    </lineage>
</organism>
<name>A0AAF5Q5M4_WUCBA</name>
<reference evidence="2" key="3">
    <citation type="submission" date="2024-02" db="UniProtKB">
        <authorList>
            <consortium name="WormBaseParasite"/>
        </authorList>
    </citation>
    <scope>IDENTIFICATION</scope>
    <source>
        <strain evidence="2">pt0022</strain>
    </source>
</reference>
<reference evidence="1" key="1">
    <citation type="submission" date="2015-03" db="EMBL/GenBank/DDBJ databases">
        <title>Wuchereria bancrofti Genome Sequencing Papua New Guinea Strain.</title>
        <authorList>
            <person name="Small S.T."/>
            <person name="Serre D."/>
            <person name="Zimmerman P.A."/>
        </authorList>
    </citation>
    <scope>NUCLEOTIDE SEQUENCE [LARGE SCALE GENOMIC DNA]</scope>
    <source>
        <strain evidence="1">pt0022</strain>
    </source>
</reference>
<accession>A0AAF5Q5M4</accession>
<evidence type="ECO:0000313" key="2">
    <source>
        <dbReference type="WBParaSite" id="mrna-Wban_10937"/>
    </source>
</evidence>
<dbReference type="WBParaSite" id="mrna-Wban_10937">
    <property type="protein sequence ID" value="mrna-Wban_10937"/>
    <property type="gene ID" value="Wban_10937"/>
</dbReference>
<protein>
    <submittedName>
        <fullName evidence="2">Uncharacterized protein</fullName>
    </submittedName>
</protein>